<evidence type="ECO:0000256" key="11">
    <source>
        <dbReference type="ARBA" id="ARBA00023012"/>
    </source>
</evidence>
<evidence type="ECO:0000256" key="13">
    <source>
        <dbReference type="PROSITE-ProRule" id="PRU00110"/>
    </source>
</evidence>
<dbReference type="InterPro" id="IPR036890">
    <property type="entry name" value="HATPase_C_sf"/>
</dbReference>
<dbReference type="Pfam" id="PF00497">
    <property type="entry name" value="SBP_bac_3"/>
    <property type="match status" value="2"/>
</dbReference>
<dbReference type="SUPFAM" id="SSF47226">
    <property type="entry name" value="Histidine-containing phosphotransfer domain, HPT domain"/>
    <property type="match status" value="1"/>
</dbReference>
<dbReference type="CDD" id="cd13705">
    <property type="entry name" value="PBP2_BvgS_D1"/>
    <property type="match status" value="1"/>
</dbReference>
<dbReference type="PROSITE" id="PS50110">
    <property type="entry name" value="RESPONSE_REGULATORY"/>
    <property type="match status" value="1"/>
</dbReference>
<keyword evidence="5 14" id="KW-0597">Phosphoprotein</keyword>
<evidence type="ECO:0000256" key="9">
    <source>
        <dbReference type="ARBA" id="ARBA00022840"/>
    </source>
</evidence>
<keyword evidence="12" id="KW-0472">Membrane</keyword>
<dbReference type="Gene3D" id="3.40.50.2300">
    <property type="match status" value="1"/>
</dbReference>
<evidence type="ECO:0000256" key="10">
    <source>
        <dbReference type="ARBA" id="ARBA00022989"/>
    </source>
</evidence>
<evidence type="ECO:0000256" key="6">
    <source>
        <dbReference type="ARBA" id="ARBA00022692"/>
    </source>
</evidence>
<dbReference type="Gene3D" id="3.40.190.10">
    <property type="entry name" value="Periplasmic binding protein-like II"/>
    <property type="match status" value="4"/>
</dbReference>
<dbReference type="SUPFAM" id="SSF53850">
    <property type="entry name" value="Periplasmic binding protein-like II"/>
    <property type="match status" value="2"/>
</dbReference>
<accession>A0ABT4WW94</accession>
<evidence type="ECO:0000259" key="16">
    <source>
        <dbReference type="PROSITE" id="PS50109"/>
    </source>
</evidence>
<dbReference type="PROSITE" id="PS50109">
    <property type="entry name" value="HIS_KIN"/>
    <property type="match status" value="1"/>
</dbReference>
<dbReference type="SUPFAM" id="SSF47384">
    <property type="entry name" value="Homodimeric domain of signal transducing histidine kinase"/>
    <property type="match status" value="1"/>
</dbReference>
<evidence type="ECO:0000256" key="8">
    <source>
        <dbReference type="ARBA" id="ARBA00022741"/>
    </source>
</evidence>
<proteinExistence type="predicted"/>
<dbReference type="EMBL" id="JAQJVI010000043">
    <property type="protein sequence ID" value="MDA7024318.1"/>
    <property type="molecule type" value="Genomic_DNA"/>
</dbReference>
<feature type="modified residue" description="Phosphohistidine" evidence="13">
    <location>
        <position position="1014"/>
    </location>
</feature>
<dbReference type="InterPro" id="IPR049871">
    <property type="entry name" value="BvgS-like_periplasmic2"/>
</dbReference>
<dbReference type="CDD" id="cd17546">
    <property type="entry name" value="REC_hyHK_CKI1_RcsC-like"/>
    <property type="match status" value="1"/>
</dbReference>
<dbReference type="PROSITE" id="PS51257">
    <property type="entry name" value="PROKAR_LIPOPROTEIN"/>
    <property type="match status" value="1"/>
</dbReference>
<dbReference type="CDD" id="cd13707">
    <property type="entry name" value="PBP2_BvgS_D2"/>
    <property type="match status" value="1"/>
</dbReference>
<dbReference type="InterPro" id="IPR036641">
    <property type="entry name" value="HPT_dom_sf"/>
</dbReference>
<dbReference type="SMART" id="SM00448">
    <property type="entry name" value="REC"/>
    <property type="match status" value="1"/>
</dbReference>
<dbReference type="SUPFAM" id="SSF52172">
    <property type="entry name" value="CheY-like"/>
    <property type="match status" value="1"/>
</dbReference>
<dbReference type="InterPro" id="IPR005467">
    <property type="entry name" value="His_kinase_dom"/>
</dbReference>
<keyword evidence="8" id="KW-0547">Nucleotide-binding</keyword>
<dbReference type="PROSITE" id="PS50894">
    <property type="entry name" value="HPT"/>
    <property type="match status" value="1"/>
</dbReference>
<feature type="signal peptide" evidence="15">
    <location>
        <begin position="1"/>
        <end position="24"/>
    </location>
</feature>
<dbReference type="InterPro" id="IPR003661">
    <property type="entry name" value="HisK_dim/P_dom"/>
</dbReference>
<reference evidence="19 20" key="1">
    <citation type="submission" date="2023-01" db="EMBL/GenBank/DDBJ databases">
        <title>Effects of deletion of Siderophore biosynthase gene in Pseudomonas fragi on quorum sensing and spoliage ability.</title>
        <authorList>
            <person name="Cui F."/>
            <person name="Wang D."/>
            <person name="Liu J."/>
            <person name="Wang Q."/>
            <person name="Li T."/>
            <person name="Li J."/>
        </authorList>
    </citation>
    <scope>NUCLEOTIDE SEQUENCE [LARGE SCALE GENOMIC DNA]</scope>
    <source>
        <strain evidence="19 20">MS-10</strain>
    </source>
</reference>
<evidence type="ECO:0000256" key="5">
    <source>
        <dbReference type="ARBA" id="ARBA00022553"/>
    </source>
</evidence>
<keyword evidence="10" id="KW-1133">Transmembrane helix</keyword>
<dbReference type="EC" id="2.7.13.3" evidence="3"/>
<evidence type="ECO:0000313" key="20">
    <source>
        <dbReference type="Proteomes" id="UP001212337"/>
    </source>
</evidence>
<keyword evidence="9" id="KW-0067">ATP-binding</keyword>
<keyword evidence="7 15" id="KW-0732">Signal</keyword>
<dbReference type="InterPro" id="IPR049870">
    <property type="entry name" value="BvgS-like_periplasmic1"/>
</dbReference>
<dbReference type="InterPro" id="IPR008207">
    <property type="entry name" value="Sig_transdc_His_kin_Hpt_dom"/>
</dbReference>
<evidence type="ECO:0000256" key="4">
    <source>
        <dbReference type="ARBA" id="ARBA00022475"/>
    </source>
</evidence>
<dbReference type="SUPFAM" id="SSF55874">
    <property type="entry name" value="ATPase domain of HSP90 chaperone/DNA topoisomerase II/histidine kinase"/>
    <property type="match status" value="1"/>
</dbReference>
<comment type="subcellular location">
    <subcellularLocation>
        <location evidence="2">Cell membrane</location>
        <topology evidence="2">Multi-pass membrane protein</topology>
    </subcellularLocation>
</comment>
<evidence type="ECO:0000256" key="14">
    <source>
        <dbReference type="PROSITE-ProRule" id="PRU00169"/>
    </source>
</evidence>
<feature type="domain" description="HPt" evidence="18">
    <location>
        <begin position="975"/>
        <end position="1069"/>
    </location>
</feature>
<comment type="caution">
    <text evidence="19">The sequence shown here is derived from an EMBL/GenBank/DDBJ whole genome shotgun (WGS) entry which is preliminary data.</text>
</comment>
<protein>
    <recommendedName>
        <fullName evidence="3">histidine kinase</fullName>
        <ecNumber evidence="3">2.7.13.3</ecNumber>
    </recommendedName>
</protein>
<dbReference type="RefSeq" id="WP_257011939.1">
    <property type="nucleotide sequence ID" value="NZ_JAQJVI010000043.1"/>
</dbReference>
<dbReference type="SMART" id="SM00388">
    <property type="entry name" value="HisKA"/>
    <property type="match status" value="1"/>
</dbReference>
<dbReference type="SMART" id="SM00062">
    <property type="entry name" value="PBPb"/>
    <property type="match status" value="2"/>
</dbReference>
<sequence>MKSLPLQHVFGMFLLLLVSCSSLADGNPLGIHARQPLEGLKVHLDAATKAWVLEKHTLIVGVSEGNYPPYKIITARDELEGIAADYLSALQRELALKLVIRRFTSTDALYQALREGQIDLVAVATSTEAKHYQVQSSPPYAFTELALFTEAGDLHDYDMQASATQIAFADEQFQELYKQTGGQGTTTLYPSIRDAMSAVLSGKSQAFMGDTFSSRYLSAQLFSNQLVVNQSTRLAEIPVGFAFNASNTMLGSVLNQTLGGLSRCYLAAAMRIWGDSEGCDMSSFRLHLSKPEVAWLDKASVVKLAISEDLAPYSFFDNRGRLNGIASELLDIVRRKTGIRFEIIRVSSLSDALGLLSQGEADLSVLFHTSATQGDYLYSRPFVTAPYLIVTRREDTSLTALHAHTAASLAVAKNQVPPELLHNYPNLRLIEATTTADALNRVRGGEADFSLVPANMARYYLSYKYENSLKINGVINHNDAQVTFATPSKAPLLMSILDKALAEITPEQVIHITGRWRANAATDDKHWEGLASTTWSTLGALCVLLIVAALLIVAQRRRIIRKQLDLHQRQLILDELEVTKEAAEKANRSKSVFLATMSHEIRTPLNAIIGMLELVLTRKEDPSLNTRSVHIAYDSAHSLLGLIGEILDISTIESGKLTLRPQISTLKQLIESVTAVFIGLARQKHLSICLELDQTAEERLWIDELKFKQVLSNLLSNAIKFTDKGGIVIRCRGNYEGEHAVQVRISVTDTGRGIAASQIDKVFTPFFELDSAVNTPNAGAGLGLSISQVLSQLMDAHLSVESELGVGTSMIFNARFQCVSADSAGSDEVLTHAPAPIDSPLNILIVEDHLPSQYLLEQQISYLGHHAVIANNGQEGIALWQKHDIDIVLTDCNMPHLNGYEMTRAIRDLESSLCRKACIIIGITADAQREALEQCLTSGMDEALAKPINLAGLNRFIPTLNRDDKEQTQTQSDLAKEVQLEIAEHVITSNNEELLALELSLGQNDCDALARIAHKLKGTAYVLNSQGLLLLCITLEELTANNGEPESIRQAVKDLAKALNDINMSLQAS</sequence>
<dbReference type="InterPro" id="IPR003594">
    <property type="entry name" value="HATPase_dom"/>
</dbReference>
<evidence type="ECO:0000256" key="2">
    <source>
        <dbReference type="ARBA" id="ARBA00004651"/>
    </source>
</evidence>
<dbReference type="Pfam" id="PF00072">
    <property type="entry name" value="Response_reg"/>
    <property type="match status" value="1"/>
</dbReference>
<dbReference type="Pfam" id="PF00512">
    <property type="entry name" value="HisKA"/>
    <property type="match status" value="1"/>
</dbReference>
<feature type="chain" id="PRO_5047451894" description="histidine kinase" evidence="15">
    <location>
        <begin position="25"/>
        <end position="1069"/>
    </location>
</feature>
<evidence type="ECO:0000256" key="15">
    <source>
        <dbReference type="SAM" id="SignalP"/>
    </source>
</evidence>
<dbReference type="Gene3D" id="1.10.287.130">
    <property type="match status" value="1"/>
</dbReference>
<feature type="domain" description="Response regulatory" evidence="17">
    <location>
        <begin position="842"/>
        <end position="961"/>
    </location>
</feature>
<evidence type="ECO:0000259" key="18">
    <source>
        <dbReference type="PROSITE" id="PS50894"/>
    </source>
</evidence>
<evidence type="ECO:0000313" key="19">
    <source>
        <dbReference type="EMBL" id="MDA7024318.1"/>
    </source>
</evidence>
<dbReference type="PANTHER" id="PTHR45339">
    <property type="entry name" value="HYBRID SIGNAL TRANSDUCTION HISTIDINE KINASE J"/>
    <property type="match status" value="1"/>
</dbReference>
<comment type="catalytic activity">
    <reaction evidence="1">
        <text>ATP + protein L-histidine = ADP + protein N-phospho-L-histidine.</text>
        <dbReference type="EC" id="2.7.13.3"/>
    </reaction>
</comment>
<dbReference type="Gene3D" id="1.20.120.160">
    <property type="entry name" value="HPT domain"/>
    <property type="match status" value="1"/>
</dbReference>
<evidence type="ECO:0000256" key="3">
    <source>
        <dbReference type="ARBA" id="ARBA00012438"/>
    </source>
</evidence>
<dbReference type="Proteomes" id="UP001212337">
    <property type="component" value="Unassembled WGS sequence"/>
</dbReference>
<name>A0ABT4WW94_PSEFR</name>
<dbReference type="PRINTS" id="PR00344">
    <property type="entry name" value="BCTRLSENSOR"/>
</dbReference>
<dbReference type="InterPro" id="IPR011006">
    <property type="entry name" value="CheY-like_superfamily"/>
</dbReference>
<keyword evidence="4" id="KW-1003">Cell membrane</keyword>
<evidence type="ECO:0000256" key="1">
    <source>
        <dbReference type="ARBA" id="ARBA00000085"/>
    </source>
</evidence>
<feature type="domain" description="Histidine kinase" evidence="16">
    <location>
        <begin position="596"/>
        <end position="818"/>
    </location>
</feature>
<feature type="modified residue" description="4-aspartylphosphate" evidence="14">
    <location>
        <position position="891"/>
    </location>
</feature>
<organism evidence="19 20">
    <name type="scientific">Pseudomonas fragi</name>
    <dbReference type="NCBI Taxonomy" id="296"/>
    <lineage>
        <taxon>Bacteria</taxon>
        <taxon>Pseudomonadati</taxon>
        <taxon>Pseudomonadota</taxon>
        <taxon>Gammaproteobacteria</taxon>
        <taxon>Pseudomonadales</taxon>
        <taxon>Pseudomonadaceae</taxon>
        <taxon>Pseudomonas</taxon>
    </lineage>
</organism>
<dbReference type="CDD" id="cd16922">
    <property type="entry name" value="HATPase_EvgS-ArcB-TorS-like"/>
    <property type="match status" value="1"/>
</dbReference>
<keyword evidence="20" id="KW-1185">Reference proteome</keyword>
<dbReference type="PANTHER" id="PTHR45339:SF1">
    <property type="entry name" value="HYBRID SIGNAL TRANSDUCTION HISTIDINE KINASE J"/>
    <property type="match status" value="1"/>
</dbReference>
<dbReference type="Pfam" id="PF01627">
    <property type="entry name" value="Hpt"/>
    <property type="match status" value="1"/>
</dbReference>
<keyword evidence="11" id="KW-0902">Two-component regulatory system</keyword>
<evidence type="ECO:0000256" key="7">
    <source>
        <dbReference type="ARBA" id="ARBA00022729"/>
    </source>
</evidence>
<keyword evidence="6" id="KW-0812">Transmembrane</keyword>
<dbReference type="InterPro" id="IPR001638">
    <property type="entry name" value="Solute-binding_3/MltF_N"/>
</dbReference>
<dbReference type="Gene3D" id="3.30.565.10">
    <property type="entry name" value="Histidine kinase-like ATPase, C-terminal domain"/>
    <property type="match status" value="1"/>
</dbReference>
<evidence type="ECO:0000256" key="12">
    <source>
        <dbReference type="ARBA" id="ARBA00023136"/>
    </source>
</evidence>
<dbReference type="SMART" id="SM00387">
    <property type="entry name" value="HATPase_c"/>
    <property type="match status" value="1"/>
</dbReference>
<dbReference type="InterPro" id="IPR001789">
    <property type="entry name" value="Sig_transdc_resp-reg_receiver"/>
</dbReference>
<dbReference type="InterPro" id="IPR036097">
    <property type="entry name" value="HisK_dim/P_sf"/>
</dbReference>
<dbReference type="CDD" id="cd00082">
    <property type="entry name" value="HisKA"/>
    <property type="match status" value="1"/>
</dbReference>
<dbReference type="Pfam" id="PF02518">
    <property type="entry name" value="HATPase_c"/>
    <property type="match status" value="1"/>
</dbReference>
<gene>
    <name evidence="19" type="ORF">PI499_20865</name>
</gene>
<dbReference type="InterPro" id="IPR004358">
    <property type="entry name" value="Sig_transdc_His_kin-like_C"/>
</dbReference>
<evidence type="ECO:0000259" key="17">
    <source>
        <dbReference type="PROSITE" id="PS50110"/>
    </source>
</evidence>